<organism evidence="1 2">
    <name type="scientific">Gottfriedia endophytica</name>
    <dbReference type="NCBI Taxonomy" id="2820819"/>
    <lineage>
        <taxon>Bacteria</taxon>
        <taxon>Bacillati</taxon>
        <taxon>Bacillota</taxon>
        <taxon>Bacilli</taxon>
        <taxon>Bacillales</taxon>
        <taxon>Bacillaceae</taxon>
        <taxon>Gottfriedia</taxon>
    </lineage>
</organism>
<reference evidence="1" key="1">
    <citation type="submission" date="2021-04" db="EMBL/GenBank/DDBJ databases">
        <title>Genome seq and assembly of Bacillus sp.</title>
        <authorList>
            <person name="Chhetri G."/>
        </authorList>
    </citation>
    <scope>NUCLEOTIDE SEQUENCE</scope>
    <source>
        <strain evidence="1">RG28</strain>
    </source>
</reference>
<dbReference type="AlphaFoldDB" id="A0A940NTV5"/>
<dbReference type="Proteomes" id="UP000682134">
    <property type="component" value="Unassembled WGS sequence"/>
</dbReference>
<evidence type="ECO:0000313" key="1">
    <source>
        <dbReference type="EMBL" id="MBP0727012.1"/>
    </source>
</evidence>
<comment type="caution">
    <text evidence="1">The sequence shown here is derived from an EMBL/GenBank/DDBJ whole genome shotgun (WGS) entry which is preliminary data.</text>
</comment>
<name>A0A940NTV5_9BACI</name>
<evidence type="ECO:0000313" key="2">
    <source>
        <dbReference type="Proteomes" id="UP000682134"/>
    </source>
</evidence>
<protein>
    <submittedName>
        <fullName evidence="1">Uncharacterized protein</fullName>
    </submittedName>
</protein>
<dbReference type="RefSeq" id="WP_209407350.1">
    <property type="nucleotide sequence ID" value="NZ_JAGIYQ010000017.1"/>
</dbReference>
<accession>A0A940NTV5</accession>
<proteinExistence type="predicted"/>
<sequence>MNSFHVCATCVHFLAKRTDAKMTYICSRLGFETKTSYSFKCWEPKPTVVQLMEKRKKV</sequence>
<gene>
    <name evidence="1" type="ORF">J5Y03_17780</name>
</gene>
<keyword evidence="2" id="KW-1185">Reference proteome</keyword>
<dbReference type="EMBL" id="JAGIYQ010000017">
    <property type="protein sequence ID" value="MBP0727012.1"/>
    <property type="molecule type" value="Genomic_DNA"/>
</dbReference>